<comment type="caution">
    <text evidence="3">The sequence shown here is derived from an EMBL/GenBank/DDBJ whole genome shotgun (WGS) entry which is preliminary data.</text>
</comment>
<evidence type="ECO:0000313" key="3">
    <source>
        <dbReference type="EMBL" id="CAG8813625.1"/>
    </source>
</evidence>
<comment type="similarity">
    <text evidence="1">Belongs to the sel-1 family.</text>
</comment>
<evidence type="ECO:0000313" key="4">
    <source>
        <dbReference type="Proteomes" id="UP000789901"/>
    </source>
</evidence>
<sequence>MSSALYLILPGVMHSELYLILLGVMSSELYLILPGVMIMSSELYLILPRVMSSELYLILPRVMSSELYLILPGVMLMSSELYLILPGVMSSELYLILPGVIHVPYERIEIAKLDKKLERLSINYPIAIDEPIHEKNEILSFEEDKNEPVFYINSSEKHLLVEDKQSNFTKITSKIMPLEEGFRYHKYKNHAKAWQCIKENADIGNKDAIFWKGYYLTNGYGVVDPDPDQAMKLYKEAADYGHVEAQYRYAALLLKNLKKDDDEETKKEKCEKIVRYYKSAAENKNADAMYSLGDIYFNGKLRVEKNEQLGLEYLKSAADLKNDKA</sequence>
<dbReference type="SMART" id="SM00671">
    <property type="entry name" value="SEL1"/>
    <property type="match status" value="3"/>
</dbReference>
<keyword evidence="2" id="KW-0472">Membrane</keyword>
<dbReference type="SUPFAM" id="SSF81901">
    <property type="entry name" value="HCP-like"/>
    <property type="match status" value="1"/>
</dbReference>
<organism evidence="3 4">
    <name type="scientific">Gigaspora margarita</name>
    <dbReference type="NCBI Taxonomy" id="4874"/>
    <lineage>
        <taxon>Eukaryota</taxon>
        <taxon>Fungi</taxon>
        <taxon>Fungi incertae sedis</taxon>
        <taxon>Mucoromycota</taxon>
        <taxon>Glomeromycotina</taxon>
        <taxon>Glomeromycetes</taxon>
        <taxon>Diversisporales</taxon>
        <taxon>Gigasporaceae</taxon>
        <taxon>Gigaspora</taxon>
    </lineage>
</organism>
<keyword evidence="2" id="KW-0812">Transmembrane</keyword>
<protein>
    <submittedName>
        <fullName evidence="3">17438_t:CDS:1</fullName>
    </submittedName>
</protein>
<accession>A0ABN7W2K5</accession>
<feature type="non-terminal residue" evidence="3">
    <location>
        <position position="325"/>
    </location>
</feature>
<feature type="transmembrane region" description="Helical" evidence="2">
    <location>
        <begin position="6"/>
        <end position="24"/>
    </location>
</feature>
<dbReference type="Proteomes" id="UP000789901">
    <property type="component" value="Unassembled WGS sequence"/>
</dbReference>
<proteinExistence type="inferred from homology"/>
<dbReference type="PANTHER" id="PTHR11102:SF160">
    <property type="entry name" value="ERAD-ASSOCIATED E3 UBIQUITIN-PROTEIN LIGASE COMPONENT HRD3"/>
    <property type="match status" value="1"/>
</dbReference>
<evidence type="ECO:0000256" key="2">
    <source>
        <dbReference type="SAM" id="Phobius"/>
    </source>
</evidence>
<dbReference type="Gene3D" id="1.25.40.10">
    <property type="entry name" value="Tetratricopeptide repeat domain"/>
    <property type="match status" value="1"/>
</dbReference>
<feature type="transmembrane region" description="Helical" evidence="2">
    <location>
        <begin position="67"/>
        <end position="85"/>
    </location>
</feature>
<dbReference type="InterPro" id="IPR006597">
    <property type="entry name" value="Sel1-like"/>
</dbReference>
<keyword evidence="4" id="KW-1185">Reference proteome</keyword>
<dbReference type="PANTHER" id="PTHR11102">
    <property type="entry name" value="SEL-1-LIKE PROTEIN"/>
    <property type="match status" value="1"/>
</dbReference>
<dbReference type="Pfam" id="PF08238">
    <property type="entry name" value="Sel1"/>
    <property type="match status" value="2"/>
</dbReference>
<feature type="transmembrane region" description="Helical" evidence="2">
    <location>
        <begin position="29"/>
        <end position="47"/>
    </location>
</feature>
<dbReference type="InterPro" id="IPR011990">
    <property type="entry name" value="TPR-like_helical_dom_sf"/>
</dbReference>
<keyword evidence="2" id="KW-1133">Transmembrane helix</keyword>
<name>A0ABN7W2K5_GIGMA</name>
<gene>
    <name evidence="3" type="ORF">GMARGA_LOCUS25837</name>
</gene>
<dbReference type="InterPro" id="IPR050767">
    <property type="entry name" value="Sel1_AlgK"/>
</dbReference>
<evidence type="ECO:0000256" key="1">
    <source>
        <dbReference type="ARBA" id="ARBA00038101"/>
    </source>
</evidence>
<reference evidence="3 4" key="1">
    <citation type="submission" date="2021-06" db="EMBL/GenBank/DDBJ databases">
        <authorList>
            <person name="Kallberg Y."/>
            <person name="Tangrot J."/>
            <person name="Rosling A."/>
        </authorList>
    </citation>
    <scope>NUCLEOTIDE SEQUENCE [LARGE SCALE GENOMIC DNA]</scope>
    <source>
        <strain evidence="3 4">120-4 pot B 10/14</strain>
    </source>
</reference>
<dbReference type="EMBL" id="CAJVQB010029142">
    <property type="protein sequence ID" value="CAG8813625.1"/>
    <property type="molecule type" value="Genomic_DNA"/>
</dbReference>